<dbReference type="PROSITE" id="PS00455">
    <property type="entry name" value="AMP_BINDING"/>
    <property type="match status" value="1"/>
</dbReference>
<reference evidence="4 5" key="1">
    <citation type="journal article" date="2016" name="BMC Genomics">
        <title>Genome sequencing and secondary metabolism of the postharvest pathogen Penicillium griseofulvum.</title>
        <authorList>
            <person name="Banani H."/>
            <person name="Marcet-Houben M."/>
            <person name="Ballester A.R."/>
            <person name="Abbruscato P."/>
            <person name="Gonzalez-Candelas L."/>
            <person name="Gabaldon T."/>
            <person name="Spadaro D."/>
        </authorList>
    </citation>
    <scope>NUCLEOTIDE SEQUENCE [LARGE SCALE GENOMIC DNA]</scope>
    <source>
        <strain evidence="4 5">PG3</strain>
    </source>
</reference>
<evidence type="ECO:0000313" key="5">
    <source>
        <dbReference type="Proteomes" id="UP000070168"/>
    </source>
</evidence>
<dbReference type="GO" id="GO:0044550">
    <property type="term" value="P:secondary metabolite biosynthetic process"/>
    <property type="evidence" value="ECO:0007669"/>
    <property type="project" value="TreeGrafter"/>
</dbReference>
<dbReference type="InterPro" id="IPR045851">
    <property type="entry name" value="AMP-bd_C_sf"/>
</dbReference>
<proteinExistence type="predicted"/>
<dbReference type="GO" id="GO:0043041">
    <property type="term" value="P:amino acid activation for nonribosomal peptide biosynthetic process"/>
    <property type="evidence" value="ECO:0007669"/>
    <property type="project" value="TreeGrafter"/>
</dbReference>
<dbReference type="EMBL" id="LHQR01000037">
    <property type="protein sequence ID" value="KXG51253.1"/>
    <property type="molecule type" value="Genomic_DNA"/>
</dbReference>
<dbReference type="Pfam" id="PF00501">
    <property type="entry name" value="AMP-binding"/>
    <property type="match status" value="1"/>
</dbReference>
<keyword evidence="5" id="KW-1185">Reference proteome</keyword>
<dbReference type="OMA" id="ICATMLP"/>
<dbReference type="GeneID" id="63712639"/>
<name>A0A135LQL3_PENPA</name>
<dbReference type="SUPFAM" id="SSF56801">
    <property type="entry name" value="Acetyl-CoA synthetase-like"/>
    <property type="match status" value="1"/>
</dbReference>
<evidence type="ECO:0000259" key="3">
    <source>
        <dbReference type="Pfam" id="PF00501"/>
    </source>
</evidence>
<keyword evidence="1" id="KW-0596">Phosphopantetheine</keyword>
<evidence type="ECO:0000256" key="1">
    <source>
        <dbReference type="ARBA" id="ARBA00022450"/>
    </source>
</evidence>
<sequence length="334" mass="36567">MLPDDYSLPRYLEGQSSISAARQLVRIGDTLGGDTLDQRALHDSITLITRPGATGLAYVVFTSGSTGKPKGVMVEHRGIVRLVKESNVVRILPKAPSVAHLSNTSFDASVWEIYAALLNGGTVVCIDYATTLDSQALAAVFSRERICATMLPPALLKQYLGDIPNSISSLDVLYVAGDRFHTRDAIEAQRLLPGGVYNAYGPTENTVLTTVYKLVANEEFLHGVPIGHAISNSGAYIMDQRQQLVPPGVMGELVVTGDGLARGYTDPALDKDRFIDVIIDGQEVRAYRTGDRARYRPKDCQIEFFGRMDRQIKIRGHRIELAEVEHAILGQELQ</sequence>
<dbReference type="GO" id="GO:0031177">
    <property type="term" value="F:phosphopantetheine binding"/>
    <property type="evidence" value="ECO:0007669"/>
    <property type="project" value="TreeGrafter"/>
</dbReference>
<keyword evidence="4" id="KW-0436">Ligase</keyword>
<dbReference type="PANTHER" id="PTHR45527:SF1">
    <property type="entry name" value="FATTY ACID SYNTHASE"/>
    <property type="match status" value="1"/>
</dbReference>
<dbReference type="GO" id="GO:0005737">
    <property type="term" value="C:cytoplasm"/>
    <property type="evidence" value="ECO:0007669"/>
    <property type="project" value="TreeGrafter"/>
</dbReference>
<accession>A0A135LQL3</accession>
<organism evidence="4 5">
    <name type="scientific">Penicillium patulum</name>
    <name type="common">Penicillium griseofulvum</name>
    <dbReference type="NCBI Taxonomy" id="5078"/>
    <lineage>
        <taxon>Eukaryota</taxon>
        <taxon>Fungi</taxon>
        <taxon>Dikarya</taxon>
        <taxon>Ascomycota</taxon>
        <taxon>Pezizomycotina</taxon>
        <taxon>Eurotiomycetes</taxon>
        <taxon>Eurotiomycetidae</taxon>
        <taxon>Eurotiales</taxon>
        <taxon>Aspergillaceae</taxon>
        <taxon>Penicillium</taxon>
    </lineage>
</organism>
<dbReference type="Proteomes" id="UP000070168">
    <property type="component" value="Unassembled WGS sequence"/>
</dbReference>
<dbReference type="InterPro" id="IPR000873">
    <property type="entry name" value="AMP-dep_synth/lig_dom"/>
</dbReference>
<evidence type="ECO:0000313" key="4">
    <source>
        <dbReference type="EMBL" id="KXG51253.1"/>
    </source>
</evidence>
<dbReference type="InterPro" id="IPR020845">
    <property type="entry name" value="AMP-binding_CS"/>
</dbReference>
<dbReference type="STRING" id="5078.A0A135LQL3"/>
<feature type="domain" description="AMP-dependent synthetase/ligase" evidence="3">
    <location>
        <begin position="48"/>
        <end position="264"/>
    </location>
</feature>
<protein>
    <submittedName>
        <fullName evidence="4">AMP-dependent synthetase/ligase</fullName>
    </submittedName>
</protein>
<dbReference type="Gene3D" id="3.30.300.30">
    <property type="match status" value="1"/>
</dbReference>
<dbReference type="InterPro" id="IPR042099">
    <property type="entry name" value="ANL_N_sf"/>
</dbReference>
<gene>
    <name evidence="4" type="ORF">PGRI_096260</name>
</gene>
<dbReference type="AlphaFoldDB" id="A0A135LQL3"/>
<keyword evidence="2" id="KW-0597">Phosphoprotein</keyword>
<dbReference type="PANTHER" id="PTHR45527">
    <property type="entry name" value="NONRIBOSOMAL PEPTIDE SYNTHETASE"/>
    <property type="match status" value="1"/>
</dbReference>
<comment type="caution">
    <text evidence="4">The sequence shown here is derived from an EMBL/GenBank/DDBJ whole genome shotgun (WGS) entry which is preliminary data.</text>
</comment>
<dbReference type="RefSeq" id="XP_040649789.1">
    <property type="nucleotide sequence ID" value="XM_040797339.1"/>
</dbReference>
<dbReference type="GO" id="GO:0016874">
    <property type="term" value="F:ligase activity"/>
    <property type="evidence" value="ECO:0007669"/>
    <property type="project" value="UniProtKB-KW"/>
</dbReference>
<dbReference type="OrthoDB" id="416786at2759"/>
<evidence type="ECO:0000256" key="2">
    <source>
        <dbReference type="ARBA" id="ARBA00022553"/>
    </source>
</evidence>
<dbReference type="Gene3D" id="3.40.50.12780">
    <property type="entry name" value="N-terminal domain of ligase-like"/>
    <property type="match status" value="1"/>
</dbReference>